<dbReference type="PRINTS" id="PR00411">
    <property type="entry name" value="PNDRDTASEI"/>
</dbReference>
<dbReference type="Gene3D" id="1.10.8.260">
    <property type="entry name" value="HI0933 insert domain-like"/>
    <property type="match status" value="1"/>
</dbReference>
<dbReference type="Gene3D" id="3.50.50.60">
    <property type="entry name" value="FAD/NAD(P)-binding domain"/>
    <property type="match status" value="1"/>
</dbReference>
<evidence type="ECO:0000259" key="6">
    <source>
        <dbReference type="Pfam" id="PF22780"/>
    </source>
</evidence>
<dbReference type="OrthoDB" id="9773233at2"/>
<evidence type="ECO:0000256" key="3">
    <source>
        <dbReference type="ARBA" id="ARBA00022827"/>
    </source>
</evidence>
<accession>A0A1E5Q8B7</accession>
<evidence type="ECO:0000256" key="4">
    <source>
        <dbReference type="SAM" id="Phobius"/>
    </source>
</evidence>
<evidence type="ECO:0000313" key="8">
    <source>
        <dbReference type="Proteomes" id="UP000095347"/>
    </source>
</evidence>
<evidence type="ECO:0000256" key="1">
    <source>
        <dbReference type="ARBA" id="ARBA00001974"/>
    </source>
</evidence>
<dbReference type="PANTHER" id="PTHR42887:SF2">
    <property type="entry name" value="OS12G0638800 PROTEIN"/>
    <property type="match status" value="1"/>
</dbReference>
<keyword evidence="4" id="KW-1133">Transmembrane helix</keyword>
<dbReference type="InterPro" id="IPR057661">
    <property type="entry name" value="RsdA/BaiN/AoA(So)_Rossmann"/>
</dbReference>
<comment type="caution">
    <text evidence="7">The sequence shown here is derived from an EMBL/GenBank/DDBJ whole genome shotgun (WGS) entry which is preliminary data.</text>
</comment>
<protein>
    <recommendedName>
        <fullName evidence="9">Aminoacetone oxidase family FAD-binding enzyme</fullName>
    </recommendedName>
</protein>
<evidence type="ECO:0008006" key="9">
    <source>
        <dbReference type="Google" id="ProtNLM"/>
    </source>
</evidence>
<feature type="domain" description="RsdA/BaiN/AoA(So)-like insert" evidence="6">
    <location>
        <begin position="192"/>
        <end position="341"/>
    </location>
</feature>
<gene>
    <name evidence="7" type="ORF">BEN30_08615</name>
</gene>
<dbReference type="Proteomes" id="UP000095347">
    <property type="component" value="Unassembled WGS sequence"/>
</dbReference>
<keyword evidence="8" id="KW-1185">Reference proteome</keyword>
<dbReference type="Pfam" id="PF03486">
    <property type="entry name" value="HI0933_like"/>
    <property type="match status" value="1"/>
</dbReference>
<dbReference type="AlphaFoldDB" id="A0A1E5Q8B7"/>
<reference evidence="8" key="1">
    <citation type="submission" date="2016-07" db="EMBL/GenBank/DDBJ databases">
        <authorList>
            <person name="Florea S."/>
            <person name="Webb J.S."/>
            <person name="Jaromczyk J."/>
            <person name="Schardl C.L."/>
        </authorList>
    </citation>
    <scope>NUCLEOTIDE SEQUENCE [LARGE SCALE GENOMIC DNA]</scope>
    <source>
        <strain evidence="8">MV-1</strain>
    </source>
</reference>
<dbReference type="SUPFAM" id="SSF160996">
    <property type="entry name" value="HI0933 insert domain-like"/>
    <property type="match status" value="1"/>
</dbReference>
<keyword evidence="2" id="KW-0285">Flavoprotein</keyword>
<keyword evidence="4" id="KW-0812">Transmembrane</keyword>
<comment type="cofactor">
    <cofactor evidence="1">
        <name>FAD</name>
        <dbReference type="ChEBI" id="CHEBI:57692"/>
    </cofactor>
</comment>
<sequence>MTLQPQVFDTIIIGAGAAGLMCAGVAAMRGRRVLVLDHAQNVGEKIRISGGGRCNFTNLFAKPENFVSQNPRFCISALNRFTQHDFIKMVQDAGIAYHEREHGQLFCDNSATDIIDMLVKRCTTSGAHLQLHTAITGVEKLDSGFRVETDRGIFAGTSLVIATGGYSIPKIGATGFGHALAKRFGLRVVPTRAGLTPLTFEGELLNRIKDLSGIAVEARIRSNKADFTEALLFTHRGLSGPAILQISSYWNEGDTLRIDLAPGQDAFDVLITAKHATPKQDVATAVATLLPKRLAKLLVDEAGGPGRLCETGDKTLKRVADIINDWRVTPSGSEGYRTAEVTVGGVDTRDLSSKTLETKTVPGLYFIGEVVDVTGELGGFNFQWAWSSGFAAGQYV</sequence>
<name>A0A1E5Q8B7_9PROT</name>
<proteinExistence type="predicted"/>
<dbReference type="NCBIfam" id="TIGR00275">
    <property type="entry name" value="aminoacetone oxidase family FAD-binding enzyme"/>
    <property type="match status" value="1"/>
</dbReference>
<dbReference type="InterPro" id="IPR036188">
    <property type="entry name" value="FAD/NAD-bd_sf"/>
</dbReference>
<keyword evidence="4" id="KW-0472">Membrane</keyword>
<evidence type="ECO:0000313" key="7">
    <source>
        <dbReference type="EMBL" id="OEJ67496.1"/>
    </source>
</evidence>
<dbReference type="Pfam" id="PF22780">
    <property type="entry name" value="HI0933_like_1st"/>
    <property type="match status" value="1"/>
</dbReference>
<dbReference type="PANTHER" id="PTHR42887">
    <property type="entry name" value="OS12G0638800 PROTEIN"/>
    <property type="match status" value="1"/>
</dbReference>
<keyword evidence="3" id="KW-0274">FAD</keyword>
<dbReference type="RefSeq" id="WP_069957648.1">
    <property type="nucleotide sequence ID" value="NZ_MCGG01000021.1"/>
</dbReference>
<feature type="domain" description="RsdA/BaiN/AoA(So)-like Rossmann fold-like" evidence="5">
    <location>
        <begin position="9"/>
        <end position="394"/>
    </location>
</feature>
<dbReference type="EMBL" id="MCGG01000021">
    <property type="protein sequence ID" value="OEJ67496.1"/>
    <property type="molecule type" value="Genomic_DNA"/>
</dbReference>
<dbReference type="InterPro" id="IPR023166">
    <property type="entry name" value="BaiN-like_dom_sf"/>
</dbReference>
<evidence type="ECO:0000259" key="5">
    <source>
        <dbReference type="Pfam" id="PF03486"/>
    </source>
</evidence>
<feature type="transmembrane region" description="Helical" evidence="4">
    <location>
        <begin position="6"/>
        <end position="28"/>
    </location>
</feature>
<dbReference type="Gene3D" id="2.40.30.10">
    <property type="entry name" value="Translation factors"/>
    <property type="match status" value="1"/>
</dbReference>
<dbReference type="InterPro" id="IPR055178">
    <property type="entry name" value="RsdA/BaiN/AoA(So)-like_dom"/>
</dbReference>
<dbReference type="STRING" id="28181.BEN30_08615"/>
<evidence type="ECO:0000256" key="2">
    <source>
        <dbReference type="ARBA" id="ARBA00022630"/>
    </source>
</evidence>
<dbReference type="SUPFAM" id="SSF51905">
    <property type="entry name" value="FAD/NAD(P)-binding domain"/>
    <property type="match status" value="1"/>
</dbReference>
<organism evidence="7 8">
    <name type="scientific">Magnetovibrio blakemorei</name>
    <dbReference type="NCBI Taxonomy" id="28181"/>
    <lineage>
        <taxon>Bacteria</taxon>
        <taxon>Pseudomonadati</taxon>
        <taxon>Pseudomonadota</taxon>
        <taxon>Alphaproteobacteria</taxon>
        <taxon>Rhodospirillales</taxon>
        <taxon>Magnetovibrionaceae</taxon>
        <taxon>Magnetovibrio</taxon>
    </lineage>
</organism>
<dbReference type="InterPro" id="IPR004792">
    <property type="entry name" value="BaiN-like"/>
</dbReference>